<reference evidence="1 2" key="1">
    <citation type="submission" date="2024-06" db="EMBL/GenBank/DDBJ databases">
        <title>Sorghum-associated microbial communities from plants grown in Nebraska, USA.</title>
        <authorList>
            <person name="Schachtman D."/>
        </authorList>
    </citation>
    <scope>NUCLEOTIDE SEQUENCE [LARGE SCALE GENOMIC DNA]</scope>
    <source>
        <strain evidence="1 2">736</strain>
    </source>
</reference>
<dbReference type="Pfam" id="PF10978">
    <property type="entry name" value="DUF2785"/>
    <property type="match status" value="1"/>
</dbReference>
<sequence>MLLKKELMNIKDSEYKIVDDSVLRNYIEAMLDNIGSTDSELRDDLIYSTFSHWILKDFVSPNLLKIILETILDKHLFYNIGESNSDSVFTRSFSMLLIPLILMADQKNKFLNSEDILIIKKRIICYIHSEKDLRGYVAEKGWAHALAHAADAINELAKYNLPMEDQLELLNVIKKAICTKETIYTNLEDERLITAVMTILKNNTFTSDVFKQWICSFILWEKTEVWHEEYIIISNVRNFLGRLYFQLDQEGNKMNEALIVKEQLNTMMKNYT</sequence>
<dbReference type="Proteomes" id="UP001549363">
    <property type="component" value="Unassembled WGS sequence"/>
</dbReference>
<evidence type="ECO:0008006" key="3">
    <source>
        <dbReference type="Google" id="ProtNLM"/>
    </source>
</evidence>
<dbReference type="RefSeq" id="WP_354470795.1">
    <property type="nucleotide sequence ID" value="NZ_JBEPSB010000001.1"/>
</dbReference>
<protein>
    <recommendedName>
        <fullName evidence="3">DUF2785 domain-containing protein</fullName>
    </recommendedName>
</protein>
<dbReference type="EMBL" id="JBEPSB010000001">
    <property type="protein sequence ID" value="MET4559255.1"/>
    <property type="molecule type" value="Genomic_DNA"/>
</dbReference>
<dbReference type="InterPro" id="IPR021247">
    <property type="entry name" value="DUF2785"/>
</dbReference>
<organism evidence="1 2">
    <name type="scientific">Lysinibacillus parviboronicapiens</name>
    <dbReference type="NCBI Taxonomy" id="436516"/>
    <lineage>
        <taxon>Bacteria</taxon>
        <taxon>Bacillati</taxon>
        <taxon>Bacillota</taxon>
        <taxon>Bacilli</taxon>
        <taxon>Bacillales</taxon>
        <taxon>Bacillaceae</taxon>
        <taxon>Lysinibacillus</taxon>
    </lineage>
</organism>
<evidence type="ECO:0000313" key="2">
    <source>
        <dbReference type="Proteomes" id="UP001549363"/>
    </source>
</evidence>
<gene>
    <name evidence="1" type="ORF">ABIA69_000398</name>
</gene>
<evidence type="ECO:0000313" key="1">
    <source>
        <dbReference type="EMBL" id="MET4559255.1"/>
    </source>
</evidence>
<accession>A0ABV2PE97</accession>
<proteinExistence type="predicted"/>
<name>A0ABV2PE97_9BACI</name>
<keyword evidence="2" id="KW-1185">Reference proteome</keyword>
<comment type="caution">
    <text evidence="1">The sequence shown here is derived from an EMBL/GenBank/DDBJ whole genome shotgun (WGS) entry which is preliminary data.</text>
</comment>